<proteinExistence type="predicted"/>
<protein>
    <submittedName>
        <fullName evidence="1">Uncharacterized protein</fullName>
    </submittedName>
</protein>
<dbReference type="Proteomes" id="UP000225997">
    <property type="component" value="Unassembled WGS sequence"/>
</dbReference>
<dbReference type="EMBL" id="NUSQ01000048">
    <property type="protein sequence ID" value="PHD70652.1"/>
    <property type="molecule type" value="Genomic_DNA"/>
</dbReference>
<dbReference type="AlphaFoldDB" id="A0A2C4R1T6"/>
<evidence type="ECO:0000313" key="1">
    <source>
        <dbReference type="EMBL" id="PHD70652.1"/>
    </source>
</evidence>
<evidence type="ECO:0000313" key="2">
    <source>
        <dbReference type="Proteomes" id="UP000225997"/>
    </source>
</evidence>
<name>A0A2C4R1T6_9BACI</name>
<reference evidence="1 2" key="1">
    <citation type="submission" date="2017-09" db="EMBL/GenBank/DDBJ databases">
        <title>Large-scale bioinformatics analysis of Bacillus genomes uncovers conserved roles of natural products in bacterial physiology.</title>
        <authorList>
            <consortium name="Agbiome Team Llc"/>
            <person name="Bleich R.M."/>
            <person name="Grubbs K.J."/>
            <person name="Santa Maria K.C."/>
            <person name="Allen S.E."/>
            <person name="Farag S."/>
            <person name="Shank E.A."/>
            <person name="Bowers A."/>
        </authorList>
    </citation>
    <scope>NUCLEOTIDE SEQUENCE [LARGE SCALE GENOMIC DNA]</scope>
    <source>
        <strain evidence="1 2">AFS044250</strain>
    </source>
</reference>
<sequence length="60" mass="7190">MKCLYCDCKIDIINQTYKGLVTGWIPEFYIDGNKIRKNRYNEKLVCIDCIDIHNEELDKF</sequence>
<accession>A0A2C4R1T6</accession>
<comment type="caution">
    <text evidence="1">The sequence shown here is derived from an EMBL/GenBank/DDBJ whole genome shotgun (WGS) entry which is preliminary data.</text>
</comment>
<gene>
    <name evidence="1" type="ORF">COF40_10705</name>
</gene>
<organism evidence="1 2">
    <name type="scientific">Bacillus toyonensis</name>
    <dbReference type="NCBI Taxonomy" id="155322"/>
    <lineage>
        <taxon>Bacteria</taxon>
        <taxon>Bacillati</taxon>
        <taxon>Bacillota</taxon>
        <taxon>Bacilli</taxon>
        <taxon>Bacillales</taxon>
        <taxon>Bacillaceae</taxon>
        <taxon>Bacillus</taxon>
        <taxon>Bacillus cereus group</taxon>
    </lineage>
</organism>